<feature type="compositionally biased region" description="Basic and acidic residues" evidence="5">
    <location>
        <begin position="991"/>
        <end position="1000"/>
    </location>
</feature>
<dbReference type="AlphaFoldDB" id="A0A2G5B4R4"/>
<feature type="compositionally biased region" description="Pro residues" evidence="5">
    <location>
        <begin position="1001"/>
        <end position="1011"/>
    </location>
</feature>
<dbReference type="Gene3D" id="2.170.270.10">
    <property type="entry name" value="SET domain"/>
    <property type="match status" value="1"/>
</dbReference>
<feature type="compositionally biased region" description="Basic and acidic residues" evidence="5">
    <location>
        <begin position="807"/>
        <end position="818"/>
    </location>
</feature>
<dbReference type="GO" id="GO:0006355">
    <property type="term" value="P:regulation of DNA-templated transcription"/>
    <property type="evidence" value="ECO:0007669"/>
    <property type="project" value="TreeGrafter"/>
</dbReference>
<dbReference type="GO" id="GO:0006325">
    <property type="term" value="P:chromatin organization"/>
    <property type="evidence" value="ECO:0007669"/>
    <property type="project" value="UniProtKB-KW"/>
</dbReference>
<dbReference type="OrthoDB" id="79252at2759"/>
<gene>
    <name evidence="7" type="ORF">COEREDRAFT_10785</name>
</gene>
<dbReference type="PANTHER" id="PTHR46462:SF3">
    <property type="entry name" value="UPSET, ISOFORM A"/>
    <property type="match status" value="1"/>
</dbReference>
<dbReference type="CDD" id="cd15550">
    <property type="entry name" value="PHD_MLL5"/>
    <property type="match status" value="1"/>
</dbReference>
<feature type="compositionally biased region" description="Low complexity" evidence="5">
    <location>
        <begin position="565"/>
        <end position="574"/>
    </location>
</feature>
<dbReference type="SMART" id="SM00249">
    <property type="entry name" value="PHD"/>
    <property type="match status" value="1"/>
</dbReference>
<feature type="compositionally biased region" description="Basic residues" evidence="5">
    <location>
        <begin position="95"/>
        <end position="108"/>
    </location>
</feature>
<keyword evidence="8" id="KW-1185">Reference proteome</keyword>
<evidence type="ECO:0000256" key="5">
    <source>
        <dbReference type="SAM" id="MobiDB-lite"/>
    </source>
</evidence>
<feature type="compositionally biased region" description="Polar residues" evidence="5">
    <location>
        <begin position="575"/>
        <end position="585"/>
    </location>
</feature>
<feature type="compositionally biased region" description="Basic and acidic residues" evidence="5">
    <location>
        <begin position="1018"/>
        <end position="1038"/>
    </location>
</feature>
<feature type="compositionally biased region" description="Pro residues" evidence="5">
    <location>
        <begin position="778"/>
        <end position="788"/>
    </location>
</feature>
<dbReference type="InterPro" id="IPR013083">
    <property type="entry name" value="Znf_RING/FYVE/PHD"/>
</dbReference>
<name>A0A2G5B4R4_COERN</name>
<evidence type="ECO:0000259" key="6">
    <source>
        <dbReference type="PROSITE" id="PS50280"/>
    </source>
</evidence>
<evidence type="ECO:0000313" key="8">
    <source>
        <dbReference type="Proteomes" id="UP000242474"/>
    </source>
</evidence>
<feature type="region of interest" description="Disordered" evidence="5">
    <location>
        <begin position="471"/>
        <end position="532"/>
    </location>
</feature>
<feature type="region of interest" description="Disordered" evidence="5">
    <location>
        <begin position="219"/>
        <end position="260"/>
    </location>
</feature>
<feature type="compositionally biased region" description="Polar residues" evidence="5">
    <location>
        <begin position="1095"/>
        <end position="1111"/>
    </location>
</feature>
<organism evidence="7 8">
    <name type="scientific">Coemansia reversa (strain ATCC 12441 / NRRL 1564)</name>
    <dbReference type="NCBI Taxonomy" id="763665"/>
    <lineage>
        <taxon>Eukaryota</taxon>
        <taxon>Fungi</taxon>
        <taxon>Fungi incertae sedis</taxon>
        <taxon>Zoopagomycota</taxon>
        <taxon>Kickxellomycotina</taxon>
        <taxon>Kickxellomycetes</taxon>
        <taxon>Kickxellales</taxon>
        <taxon>Kickxellaceae</taxon>
        <taxon>Coemansia</taxon>
    </lineage>
</organism>
<sequence>MLPMASAGARDAGGDSTPDEDQGVIRCICNIDDDDGFTIQCENCLVWQHAVCVGVEQDNVPDEYLCEMCNPRKLDVKKAVEYQKRRLDTEYKHVKETRKKQRHAPAKGRKAEEANERRKRASDSKQARIKTTKIGGRESLSPTATRSLDRTADSPGHADVNYTTIDRNILGADVQVLFHSVLGQLAEQRNVISNAAATVTANAPSELEIRVGTAASLDDTGAAKREATNSGREAVRGDGTPTVNGYSDSSSERKMLPTGIRGGTLPLSMVPISMEELVRPSQAYRSVTDKEGTQMGLFAREAIKEHEFICEFRGQVLLKATYKEDPKNYYELLRTTRPYSHFHKEIDLCVDARRQGTEARFVRRSCDANVELRSMYIPESADSCIYLGLFAARDILADSELTLGWEWESGELPGVASMAADDAEDYLGRPEGRRMSKVWRQVFGGMTCACLNMKCDVRRLFAMLGVEEQPPHRNDAGSLLKRRASRPTKISMSASDDGAANSTVQVRSPDAVAQSQGTQLPKSKAVGVGEGAKKRTSFVGIGSGHDDASNGARDSLSVFAEQHRTTQSTSRQSSVDTSEGANEQSIAKRCSNGNETRKRKSSAESVGTGSNNKGAGSTGDGSDCEGAGTKKQRALDGAATVRSSDIPQKKVWISQYLERTEPPTDGHSEVSTVPAGGNEVSTASVSVNDSQFVELDTIALSKSTTSVDVKAENIASDNVKAEHTAADDVNADLTAVATIEDATRAAKTRVADEVAGESHTEASHTRVRSAPTDANAPTPSPSPSPPPAVHDEAVDSMQTPPVTMAPDTERTLEQKRVDTSGSIQDGQGYRQQPPPNALEKALTVPAPVKKQRLSLEEYNKRRRGNTAGSAAKDGEGRVAAVEMDSTEGSTAELPAAVTPSELKQGHELGGNDKPESAALPRTPLPRPLHAQAPNGARASLHLLPATDPPRAADDAPNKRIVLSSSSPPPPPLPHGATLAAAEAYQPNGSMRGEHYHRFDRGPPPPPPPPRPLSLSMQHVHDRDRALGGADRESGEIPHRRNFRVRSQSRERSGRDPRRYNTHGNNQGYQEHVHGYHQYHPTPQRGSTDRRPGNMRTMSMSPVQHSNGSTRPPQAPSGDNPHHHTAPRRAGVGSGGSRGGSPTRR</sequence>
<dbReference type="SUPFAM" id="SSF57903">
    <property type="entry name" value="FYVE/PHD zinc finger"/>
    <property type="match status" value="1"/>
</dbReference>
<keyword evidence="4" id="KW-0156">Chromatin regulator</keyword>
<keyword evidence="3" id="KW-0862">Zinc</keyword>
<dbReference type="GO" id="GO:0008270">
    <property type="term" value="F:zinc ion binding"/>
    <property type="evidence" value="ECO:0007669"/>
    <property type="project" value="UniProtKB-KW"/>
</dbReference>
<dbReference type="SMART" id="SM00317">
    <property type="entry name" value="SET"/>
    <property type="match status" value="1"/>
</dbReference>
<proteinExistence type="predicted"/>
<dbReference type="PROSITE" id="PS50280">
    <property type="entry name" value="SET"/>
    <property type="match status" value="1"/>
</dbReference>
<reference evidence="7 8" key="1">
    <citation type="journal article" date="2015" name="Genome Biol. Evol.">
        <title>Phylogenomic analyses indicate that early fungi evolved digesting cell walls of algal ancestors of land plants.</title>
        <authorList>
            <person name="Chang Y."/>
            <person name="Wang S."/>
            <person name="Sekimoto S."/>
            <person name="Aerts A.L."/>
            <person name="Choi C."/>
            <person name="Clum A."/>
            <person name="LaButti K.M."/>
            <person name="Lindquist E.A."/>
            <person name="Yee Ngan C."/>
            <person name="Ohm R.A."/>
            <person name="Salamov A.A."/>
            <person name="Grigoriev I.V."/>
            <person name="Spatafora J.W."/>
            <person name="Berbee M.L."/>
        </authorList>
    </citation>
    <scope>NUCLEOTIDE SEQUENCE [LARGE SCALE GENOMIC DNA]</scope>
    <source>
        <strain evidence="7 8">NRRL 1564</strain>
    </source>
</reference>
<dbReference type="InterPro" id="IPR001214">
    <property type="entry name" value="SET_dom"/>
</dbReference>
<feature type="region of interest" description="Disordered" evidence="5">
    <location>
        <begin position="748"/>
        <end position="1144"/>
    </location>
</feature>
<accession>A0A2G5B4R4</accession>
<dbReference type="PANTHER" id="PTHR46462">
    <property type="entry name" value="UPSET, ISOFORM A"/>
    <property type="match status" value="1"/>
</dbReference>
<dbReference type="GO" id="GO:0070210">
    <property type="term" value="C:Rpd3L-Expanded complex"/>
    <property type="evidence" value="ECO:0007669"/>
    <property type="project" value="TreeGrafter"/>
</dbReference>
<evidence type="ECO:0000256" key="3">
    <source>
        <dbReference type="ARBA" id="ARBA00022833"/>
    </source>
</evidence>
<evidence type="ECO:0000256" key="2">
    <source>
        <dbReference type="ARBA" id="ARBA00022771"/>
    </source>
</evidence>
<feature type="compositionally biased region" description="Basic and acidic residues" evidence="5">
    <location>
        <begin position="903"/>
        <end position="915"/>
    </location>
</feature>
<dbReference type="Pfam" id="PF20826">
    <property type="entry name" value="PHD_5"/>
    <property type="match status" value="1"/>
</dbReference>
<feature type="region of interest" description="Disordered" evidence="5">
    <location>
        <begin position="561"/>
        <end position="643"/>
    </location>
</feature>
<evidence type="ECO:0000313" key="7">
    <source>
        <dbReference type="EMBL" id="PIA13995.1"/>
    </source>
</evidence>
<dbReference type="InterPro" id="IPR019786">
    <property type="entry name" value="Zinc_finger_PHD-type_CS"/>
</dbReference>
<feature type="compositionally biased region" description="Basic and acidic residues" evidence="5">
    <location>
        <begin position="109"/>
        <end position="126"/>
    </location>
</feature>
<evidence type="ECO:0000256" key="1">
    <source>
        <dbReference type="ARBA" id="ARBA00022723"/>
    </source>
</evidence>
<dbReference type="InterPro" id="IPR046341">
    <property type="entry name" value="SET_dom_sf"/>
</dbReference>
<dbReference type="GO" id="GO:0034967">
    <property type="term" value="C:Set3 complex"/>
    <property type="evidence" value="ECO:0007669"/>
    <property type="project" value="TreeGrafter"/>
</dbReference>
<feature type="domain" description="SET" evidence="6">
    <location>
        <begin position="279"/>
        <end position="406"/>
    </location>
</feature>
<feature type="compositionally biased region" description="Basic and acidic residues" evidence="5">
    <location>
        <begin position="1047"/>
        <end position="1058"/>
    </location>
</feature>
<dbReference type="InterPro" id="IPR011011">
    <property type="entry name" value="Znf_FYVE_PHD"/>
</dbReference>
<feature type="compositionally biased region" description="Polar residues" evidence="5">
    <location>
        <begin position="488"/>
        <end position="506"/>
    </location>
</feature>
<keyword evidence="2" id="KW-0863">Zinc-finger</keyword>
<dbReference type="Gene3D" id="3.30.40.10">
    <property type="entry name" value="Zinc/RING finger domain, C3HC4 (zinc finger)"/>
    <property type="match status" value="1"/>
</dbReference>
<dbReference type="SUPFAM" id="SSF82199">
    <property type="entry name" value="SET domain"/>
    <property type="match status" value="1"/>
</dbReference>
<dbReference type="PROSITE" id="PS01359">
    <property type="entry name" value="ZF_PHD_1"/>
    <property type="match status" value="1"/>
</dbReference>
<feature type="compositionally biased region" description="Basic and acidic residues" evidence="5">
    <location>
        <begin position="748"/>
        <end position="764"/>
    </location>
</feature>
<feature type="region of interest" description="Disordered" evidence="5">
    <location>
        <begin position="91"/>
        <end position="157"/>
    </location>
</feature>
<dbReference type="InterPro" id="IPR001965">
    <property type="entry name" value="Znf_PHD"/>
</dbReference>
<dbReference type="Proteomes" id="UP000242474">
    <property type="component" value="Unassembled WGS sequence"/>
</dbReference>
<dbReference type="STRING" id="763665.A0A2G5B4R4"/>
<dbReference type="Pfam" id="PF00856">
    <property type="entry name" value="SET"/>
    <property type="match status" value="1"/>
</dbReference>
<keyword evidence="1" id="KW-0479">Metal-binding</keyword>
<protein>
    <recommendedName>
        <fullName evidence="6">SET domain-containing protein</fullName>
    </recommendedName>
</protein>
<feature type="compositionally biased region" description="Polar residues" evidence="5">
    <location>
        <begin position="603"/>
        <end position="615"/>
    </location>
</feature>
<dbReference type="EMBL" id="KZ303523">
    <property type="protein sequence ID" value="PIA13995.1"/>
    <property type="molecule type" value="Genomic_DNA"/>
</dbReference>
<evidence type="ECO:0000256" key="4">
    <source>
        <dbReference type="ARBA" id="ARBA00022853"/>
    </source>
</evidence>